<feature type="domain" description="NAD(P)-binding" evidence="1">
    <location>
        <begin position="14"/>
        <end position="112"/>
    </location>
</feature>
<protein>
    <recommendedName>
        <fullName evidence="1">NAD(P)-binding domain-containing protein</fullName>
    </recommendedName>
</protein>
<dbReference type="PANTHER" id="PTHR48079">
    <property type="entry name" value="PROTEIN YEEZ"/>
    <property type="match status" value="1"/>
</dbReference>
<keyword evidence="3" id="KW-1185">Reference proteome</keyword>
<evidence type="ECO:0000313" key="3">
    <source>
        <dbReference type="Proteomes" id="UP000247536"/>
    </source>
</evidence>
<dbReference type="RefSeq" id="WP_110791023.1">
    <property type="nucleotide sequence ID" value="NZ_QJRY01000002.1"/>
</dbReference>
<dbReference type="Gene3D" id="3.40.50.720">
    <property type="entry name" value="NAD(P)-binding Rossmann-like Domain"/>
    <property type="match status" value="1"/>
</dbReference>
<dbReference type="EMBL" id="QJRY01000002">
    <property type="protein sequence ID" value="PYB75639.1"/>
    <property type="molecule type" value="Genomic_DNA"/>
</dbReference>
<evidence type="ECO:0000313" key="2">
    <source>
        <dbReference type="EMBL" id="PYB75639.1"/>
    </source>
</evidence>
<reference evidence="2 3" key="1">
    <citation type="submission" date="2018-06" db="EMBL/GenBank/DDBJ databases">
        <title>Rhizobium wuzhouense sp. nov., isolated from roots of Oryza officinalis.</title>
        <authorList>
            <person name="Yuan T."/>
        </authorList>
    </citation>
    <scope>NUCLEOTIDE SEQUENCE [LARGE SCALE GENOMIC DNA]</scope>
    <source>
        <strain evidence="2 3">W44</strain>
    </source>
</reference>
<gene>
    <name evidence="2" type="ORF">DMY87_08665</name>
</gene>
<dbReference type="SUPFAM" id="SSF51735">
    <property type="entry name" value="NAD(P)-binding Rossmann-fold domains"/>
    <property type="match status" value="1"/>
</dbReference>
<dbReference type="PANTHER" id="PTHR48079:SF6">
    <property type="entry name" value="NAD(P)-BINDING DOMAIN-CONTAINING PROTEIN-RELATED"/>
    <property type="match status" value="1"/>
</dbReference>
<comment type="caution">
    <text evidence="2">The sequence shown here is derived from an EMBL/GenBank/DDBJ whole genome shotgun (WGS) entry which is preliminary data.</text>
</comment>
<dbReference type="InterPro" id="IPR036291">
    <property type="entry name" value="NAD(P)-bd_dom_sf"/>
</dbReference>
<proteinExistence type="predicted"/>
<accession>A0ABX5NWZ0</accession>
<dbReference type="InterPro" id="IPR051783">
    <property type="entry name" value="NAD(P)-dependent_oxidoreduct"/>
</dbReference>
<name>A0ABX5NWZ0_9HYPH</name>
<dbReference type="Pfam" id="PF13460">
    <property type="entry name" value="NAD_binding_10"/>
    <property type="match status" value="1"/>
</dbReference>
<sequence length="341" mass="36528">MNAIAPRPLALVLGATGGLGGALAEALLARGYRVRAMHRNPGAQMAARPAYEWVKGDAMNAADVLRAAEGVRLIVHGVNPPGYCNWGQLVLPMIDNTIAAARAVGARILMPGTIYNYGPDAFPLLSEDSPQTPTSIKGGIRVALERRLKRASEDGVPVILVRAGDFFGPDAGNNWFAQGLVMPGKPVRFVINPGRKGAGHAWAYLPDVAETFMQLLDRADQLPTFARFHMDGFFDADGSQMAKAIGRAIGKPSIRIWSFPWLLAGLARPFVPLMRELHEMRYLWKTTVRLDNRLLVERLGAEPRTPLDEAVKATLSSLGCLDPAAGPSAPAARAVVTGGAA</sequence>
<organism evidence="2 3">
    <name type="scientific">Rhizobium wuzhouense</name>
    <dbReference type="NCBI Taxonomy" id="1986026"/>
    <lineage>
        <taxon>Bacteria</taxon>
        <taxon>Pseudomonadati</taxon>
        <taxon>Pseudomonadota</taxon>
        <taxon>Alphaproteobacteria</taxon>
        <taxon>Hyphomicrobiales</taxon>
        <taxon>Rhizobiaceae</taxon>
        <taxon>Rhizobium/Agrobacterium group</taxon>
        <taxon>Rhizobium</taxon>
    </lineage>
</organism>
<dbReference type="Proteomes" id="UP000247536">
    <property type="component" value="Unassembled WGS sequence"/>
</dbReference>
<evidence type="ECO:0000259" key="1">
    <source>
        <dbReference type="Pfam" id="PF13460"/>
    </source>
</evidence>
<dbReference type="InterPro" id="IPR016040">
    <property type="entry name" value="NAD(P)-bd_dom"/>
</dbReference>